<reference evidence="2 3" key="1">
    <citation type="submission" date="2023-01" db="EMBL/GenBank/DDBJ databases">
        <authorList>
            <person name="Whitehead M."/>
        </authorList>
    </citation>
    <scope>NUCLEOTIDE SEQUENCE [LARGE SCALE GENOMIC DNA]</scope>
</reference>
<accession>A0AAV0XPS3</accession>
<protein>
    <submittedName>
        <fullName evidence="2">Uncharacterized protein</fullName>
    </submittedName>
</protein>
<sequence>MAGVVSRRRNCCCRRTDQRPPIERAREKFLSIGRRRRFWNSGRARCSSEQGDAHRKTRNFRLGEPHQDFPHNSSNIFQTMG</sequence>
<comment type="caution">
    <text evidence="2">The sequence shown here is derived from an EMBL/GenBank/DDBJ whole genome shotgun (WGS) entry which is preliminary data.</text>
</comment>
<evidence type="ECO:0000256" key="1">
    <source>
        <dbReference type="SAM" id="MobiDB-lite"/>
    </source>
</evidence>
<gene>
    <name evidence="2" type="ORF">MEUPH1_LOCUS23616</name>
</gene>
<evidence type="ECO:0000313" key="3">
    <source>
        <dbReference type="Proteomes" id="UP001160148"/>
    </source>
</evidence>
<organism evidence="2 3">
    <name type="scientific">Macrosiphum euphorbiae</name>
    <name type="common">potato aphid</name>
    <dbReference type="NCBI Taxonomy" id="13131"/>
    <lineage>
        <taxon>Eukaryota</taxon>
        <taxon>Metazoa</taxon>
        <taxon>Ecdysozoa</taxon>
        <taxon>Arthropoda</taxon>
        <taxon>Hexapoda</taxon>
        <taxon>Insecta</taxon>
        <taxon>Pterygota</taxon>
        <taxon>Neoptera</taxon>
        <taxon>Paraneoptera</taxon>
        <taxon>Hemiptera</taxon>
        <taxon>Sternorrhyncha</taxon>
        <taxon>Aphidomorpha</taxon>
        <taxon>Aphidoidea</taxon>
        <taxon>Aphididae</taxon>
        <taxon>Macrosiphini</taxon>
        <taxon>Macrosiphum</taxon>
    </lineage>
</organism>
<keyword evidence="3" id="KW-1185">Reference proteome</keyword>
<feature type="region of interest" description="Disordered" evidence="1">
    <location>
        <begin position="62"/>
        <end position="81"/>
    </location>
</feature>
<feature type="compositionally biased region" description="Polar residues" evidence="1">
    <location>
        <begin position="70"/>
        <end position="81"/>
    </location>
</feature>
<dbReference type="EMBL" id="CARXXK010000005">
    <property type="protein sequence ID" value="CAI6369371.1"/>
    <property type="molecule type" value="Genomic_DNA"/>
</dbReference>
<name>A0AAV0XPS3_9HEMI</name>
<dbReference type="Proteomes" id="UP001160148">
    <property type="component" value="Unassembled WGS sequence"/>
</dbReference>
<dbReference type="AlphaFoldDB" id="A0AAV0XPS3"/>
<evidence type="ECO:0000313" key="2">
    <source>
        <dbReference type="EMBL" id="CAI6369371.1"/>
    </source>
</evidence>
<proteinExistence type="predicted"/>